<reference evidence="2 3" key="1">
    <citation type="submission" date="2018-02" db="EMBL/GenBank/DDBJ databases">
        <title>Discovery of a pederin family compound in a non-symbiotic bloom-forming cyanobacterium.</title>
        <authorList>
            <person name="Kust A."/>
            <person name="Mares J."/>
            <person name="Jokela J."/>
            <person name="Urajova P."/>
            <person name="Hajek J."/>
            <person name="Saurav K."/>
            <person name="Voracova K."/>
            <person name="Fewer D.P."/>
            <person name="Haapaniemi E."/>
            <person name="Permi P."/>
            <person name="Rehakova K."/>
            <person name="Sivonen K."/>
            <person name="Hrouzek P."/>
        </authorList>
    </citation>
    <scope>NUCLEOTIDE SEQUENCE [LARGE SCALE GENOMIC DNA]</scope>
    <source>
        <strain evidence="2 3">CHARLIE-1</strain>
    </source>
</reference>
<evidence type="ECO:0000313" key="2">
    <source>
        <dbReference type="EMBL" id="PPJ65269.1"/>
    </source>
</evidence>
<organism evidence="2 3">
    <name type="scientific">Cuspidothrix issatschenkoi CHARLIE-1</name>
    <dbReference type="NCBI Taxonomy" id="2052836"/>
    <lineage>
        <taxon>Bacteria</taxon>
        <taxon>Bacillati</taxon>
        <taxon>Cyanobacteriota</taxon>
        <taxon>Cyanophyceae</taxon>
        <taxon>Nostocales</taxon>
        <taxon>Aphanizomenonaceae</taxon>
        <taxon>Cuspidothrix</taxon>
    </lineage>
</organism>
<gene>
    <name evidence="2" type="ORF">CUN59_00450</name>
</gene>
<dbReference type="PANTHER" id="PTHR47443:SF3">
    <property type="entry name" value="GCN5-RELATED N-ACETYLTRANSFERASE 4, CHLOROPLASTIC"/>
    <property type="match status" value="1"/>
</dbReference>
<dbReference type="EMBL" id="PGEM01000003">
    <property type="protein sequence ID" value="PPJ65269.1"/>
    <property type="molecule type" value="Genomic_DNA"/>
</dbReference>
<proteinExistence type="predicted"/>
<protein>
    <submittedName>
        <fullName evidence="2">GNAT family N-acetyltransferase</fullName>
    </submittedName>
</protein>
<evidence type="ECO:0000259" key="1">
    <source>
        <dbReference type="PROSITE" id="PS51186"/>
    </source>
</evidence>
<dbReference type="Proteomes" id="UP000239589">
    <property type="component" value="Unassembled WGS sequence"/>
</dbReference>
<dbReference type="Pfam" id="PF00583">
    <property type="entry name" value="Acetyltransf_1"/>
    <property type="match status" value="1"/>
</dbReference>
<accession>A0A2S6CZZ0</accession>
<dbReference type="Gene3D" id="3.40.630.30">
    <property type="match status" value="1"/>
</dbReference>
<feature type="domain" description="N-acetyltransferase" evidence="1">
    <location>
        <begin position="51"/>
        <end position="217"/>
    </location>
</feature>
<dbReference type="InterPro" id="IPR016181">
    <property type="entry name" value="Acyl_CoA_acyltransferase"/>
</dbReference>
<dbReference type="CDD" id="cd04301">
    <property type="entry name" value="NAT_SF"/>
    <property type="match status" value="1"/>
</dbReference>
<keyword evidence="3" id="KW-1185">Reference proteome</keyword>
<dbReference type="AlphaFoldDB" id="A0A2S6CZZ0"/>
<name>A0A2S6CZZ0_9CYAN</name>
<dbReference type="PROSITE" id="PS51186">
    <property type="entry name" value="GNAT"/>
    <property type="match status" value="1"/>
</dbReference>
<dbReference type="OrthoDB" id="482525at2"/>
<dbReference type="PANTHER" id="PTHR47443">
    <property type="entry name" value="ACYL-COA N-ACYLTRANSFERASES (NAT) SUPERFAMILY PROTEIN"/>
    <property type="match status" value="1"/>
</dbReference>
<dbReference type="InterPro" id="IPR000182">
    <property type="entry name" value="GNAT_dom"/>
</dbReference>
<dbReference type="SUPFAM" id="SSF55729">
    <property type="entry name" value="Acyl-CoA N-acyltransferases (Nat)"/>
    <property type="match status" value="1"/>
</dbReference>
<evidence type="ECO:0000313" key="3">
    <source>
        <dbReference type="Proteomes" id="UP000239589"/>
    </source>
</evidence>
<sequence length="224" mass="26088">MIKIPFGHIWQRYWENILLNPINPELALKYWFFRSPHPPSNPITNLSIGHLQIRVATPDDLIDIAQIVTESFHSQDGLWGWAFPLFRLGIYEDLRHRLRFPTPHHVCLVAVDTAATNQKIMGTIEMSVRLIDTWPSLNQSFPYLSNLAVAPSYRRLGVASSLLICCEQISQRWGFQDLYLHVLENNHQAHQLYCKLAYQVYSVESPWDALILNRSRQILLHKHI</sequence>
<dbReference type="GO" id="GO:0016747">
    <property type="term" value="F:acyltransferase activity, transferring groups other than amino-acyl groups"/>
    <property type="evidence" value="ECO:0007669"/>
    <property type="project" value="InterPro"/>
</dbReference>
<keyword evidence="2" id="KW-0808">Transferase</keyword>
<comment type="caution">
    <text evidence="2">The sequence shown here is derived from an EMBL/GenBank/DDBJ whole genome shotgun (WGS) entry which is preliminary data.</text>
</comment>